<accession>A0A5A7U4L9</accession>
<evidence type="ECO:0000256" key="3">
    <source>
        <dbReference type="ARBA" id="ARBA00022900"/>
    </source>
</evidence>
<organism evidence="4 6">
    <name type="scientific">Cucumis melo var. makuwa</name>
    <name type="common">Oriental melon</name>
    <dbReference type="NCBI Taxonomy" id="1194695"/>
    <lineage>
        <taxon>Eukaryota</taxon>
        <taxon>Viridiplantae</taxon>
        <taxon>Streptophyta</taxon>
        <taxon>Embryophyta</taxon>
        <taxon>Tracheophyta</taxon>
        <taxon>Spermatophyta</taxon>
        <taxon>Magnoliopsida</taxon>
        <taxon>eudicotyledons</taxon>
        <taxon>Gunneridae</taxon>
        <taxon>Pentapetalae</taxon>
        <taxon>rosids</taxon>
        <taxon>fabids</taxon>
        <taxon>Cucurbitales</taxon>
        <taxon>Cucurbitaceae</taxon>
        <taxon>Benincaseae</taxon>
        <taxon>Cucumis</taxon>
    </lineage>
</organism>
<dbReference type="Pfam" id="PF00280">
    <property type="entry name" value="potato_inhibit"/>
    <property type="match status" value="1"/>
</dbReference>
<proteinExistence type="inferred from homology"/>
<dbReference type="SUPFAM" id="SSF54654">
    <property type="entry name" value="CI-2 family of serine protease inhibitors"/>
    <property type="match status" value="1"/>
</dbReference>
<name>A0A5A7U4L9_CUCMM</name>
<dbReference type="GO" id="GO:0004867">
    <property type="term" value="F:serine-type endopeptidase inhibitor activity"/>
    <property type="evidence" value="ECO:0007669"/>
    <property type="project" value="UniProtKB-KW"/>
</dbReference>
<evidence type="ECO:0000256" key="1">
    <source>
        <dbReference type="ARBA" id="ARBA00008210"/>
    </source>
</evidence>
<protein>
    <submittedName>
        <fullName evidence="4">Protease inhibitor protein</fullName>
    </submittedName>
</protein>
<reference evidence="6 7" key="1">
    <citation type="submission" date="2019-08" db="EMBL/GenBank/DDBJ databases">
        <title>Draft genome sequences of two oriental melons (Cucumis melo L. var makuwa).</title>
        <authorList>
            <person name="Kwon S.-Y."/>
        </authorList>
    </citation>
    <scope>NUCLEOTIDE SEQUENCE [LARGE SCALE GENOMIC DNA]</scope>
    <source>
        <strain evidence="7">cv. Chang Bougi</strain>
        <strain evidence="6">cv. SW 3</strain>
        <tissue evidence="4">Leaf</tissue>
    </source>
</reference>
<dbReference type="InterPro" id="IPR036354">
    <property type="entry name" value="Prot_inh_pot1_sf"/>
</dbReference>
<dbReference type="GO" id="GO:0009611">
    <property type="term" value="P:response to wounding"/>
    <property type="evidence" value="ECO:0007669"/>
    <property type="project" value="InterPro"/>
</dbReference>
<evidence type="ECO:0000313" key="6">
    <source>
        <dbReference type="Proteomes" id="UP000321393"/>
    </source>
</evidence>
<dbReference type="Proteomes" id="UP000321947">
    <property type="component" value="Unassembled WGS sequence"/>
</dbReference>
<comment type="caution">
    <text evidence="4">The sequence shown here is derived from an EMBL/GenBank/DDBJ whole genome shotgun (WGS) entry which is preliminary data.</text>
</comment>
<dbReference type="InterPro" id="IPR000864">
    <property type="entry name" value="Prot_inh_pot1"/>
</dbReference>
<sequence>MAEDQSAPRKTQWPELVFVKYSTAAAIIEKENPDVKAVKILSGRFRIQNFDTKRVWCDVNVEDVVVKTPKVG</sequence>
<keyword evidence="2" id="KW-0646">Protease inhibitor</keyword>
<dbReference type="AlphaFoldDB" id="A0A5A7U4L9"/>
<dbReference type="PANTHER" id="PTHR33091:SF94">
    <property type="entry name" value="PROTEASE INHIBITOR PROTEIN"/>
    <property type="match status" value="1"/>
</dbReference>
<dbReference type="PANTHER" id="PTHR33091">
    <property type="entry name" value="PROTEIN, PUTATIVE, EXPRESSED-RELATED"/>
    <property type="match status" value="1"/>
</dbReference>
<evidence type="ECO:0000313" key="5">
    <source>
        <dbReference type="EMBL" id="TYK17271.1"/>
    </source>
</evidence>
<dbReference type="EMBL" id="SSTD01008130">
    <property type="protein sequence ID" value="TYK17271.1"/>
    <property type="molecule type" value="Genomic_DNA"/>
</dbReference>
<dbReference type="Proteomes" id="UP000321393">
    <property type="component" value="Unassembled WGS sequence"/>
</dbReference>
<evidence type="ECO:0000313" key="7">
    <source>
        <dbReference type="Proteomes" id="UP000321947"/>
    </source>
</evidence>
<keyword evidence="3" id="KW-0722">Serine protease inhibitor</keyword>
<dbReference type="EMBL" id="SSTE01012362">
    <property type="protein sequence ID" value="KAA0049287.1"/>
    <property type="molecule type" value="Genomic_DNA"/>
</dbReference>
<comment type="similarity">
    <text evidence="1">Belongs to the protease inhibitor I13 (potato type I serine protease inhibitor) family.</text>
</comment>
<gene>
    <name evidence="5" type="ORF">E5676_scaffold434G001240</name>
    <name evidence="4" type="ORF">E6C27_scaffold171G005280</name>
</gene>
<dbReference type="OrthoDB" id="10013825at2759"/>
<dbReference type="Gene3D" id="3.30.10.10">
    <property type="entry name" value="Trypsin Inhibitor V, subunit A"/>
    <property type="match status" value="1"/>
</dbReference>
<evidence type="ECO:0000313" key="4">
    <source>
        <dbReference type="EMBL" id="KAA0049287.1"/>
    </source>
</evidence>
<evidence type="ECO:0000256" key="2">
    <source>
        <dbReference type="ARBA" id="ARBA00022690"/>
    </source>
</evidence>